<organism evidence="2 3">
    <name type="scientific">Kineosporia mesophila</name>
    <dbReference type="NCBI Taxonomy" id="566012"/>
    <lineage>
        <taxon>Bacteria</taxon>
        <taxon>Bacillati</taxon>
        <taxon>Actinomycetota</taxon>
        <taxon>Actinomycetes</taxon>
        <taxon>Kineosporiales</taxon>
        <taxon>Kineosporiaceae</taxon>
        <taxon>Kineosporia</taxon>
    </lineage>
</organism>
<gene>
    <name evidence="2" type="ORF">GCM10022223_16940</name>
</gene>
<sequence length="356" mass="39200">MNNREFEDLMHRVRPAPSSPARFHRAGQELLEEILRGDRNDDVPPDRIPALDLDDGPPARVMRPPRRAWPAAAAVAAAVVAVCVVLVQGRAPVAPADELPQEPIVATGNPYLTVDDRWRPASLVQNAPDEGEQQFTGEGDEKLTIWWGPESAYERTVKRIGADVSRRTSLTIFGQQAPLFETALSEQILVPAGEVFVSVRLDRPRDHEEFLSVLSSLRVVDPQQWIADLGEGTVTPGNSAATAATMLRGVPLPAGFDLPDPVTELSQDRYYFGAELLTTVSCAWLEEYTNARADRDEDGMAAVDRALSSHRDWPLLNEMNETGDWGAQVPIFAAKVSIRQDVSSYMEQLSCDLPRG</sequence>
<dbReference type="Proteomes" id="UP001501074">
    <property type="component" value="Unassembled WGS sequence"/>
</dbReference>
<dbReference type="RefSeq" id="WP_231485210.1">
    <property type="nucleotide sequence ID" value="NZ_BAAAZO010000002.1"/>
</dbReference>
<evidence type="ECO:0000313" key="2">
    <source>
        <dbReference type="EMBL" id="GAA3601810.1"/>
    </source>
</evidence>
<accession>A0ABP6ZAC2</accession>
<evidence type="ECO:0000313" key="3">
    <source>
        <dbReference type="Proteomes" id="UP001501074"/>
    </source>
</evidence>
<dbReference type="EMBL" id="BAAAZO010000002">
    <property type="protein sequence ID" value="GAA3601810.1"/>
    <property type="molecule type" value="Genomic_DNA"/>
</dbReference>
<reference evidence="3" key="1">
    <citation type="journal article" date="2019" name="Int. J. Syst. Evol. Microbiol.">
        <title>The Global Catalogue of Microorganisms (GCM) 10K type strain sequencing project: providing services to taxonomists for standard genome sequencing and annotation.</title>
        <authorList>
            <consortium name="The Broad Institute Genomics Platform"/>
            <consortium name="The Broad Institute Genome Sequencing Center for Infectious Disease"/>
            <person name="Wu L."/>
            <person name="Ma J."/>
        </authorList>
    </citation>
    <scope>NUCLEOTIDE SEQUENCE [LARGE SCALE GENOMIC DNA]</scope>
    <source>
        <strain evidence="3">JCM 16902</strain>
    </source>
</reference>
<proteinExistence type="predicted"/>
<evidence type="ECO:0000256" key="1">
    <source>
        <dbReference type="SAM" id="MobiDB-lite"/>
    </source>
</evidence>
<feature type="region of interest" description="Disordered" evidence="1">
    <location>
        <begin position="38"/>
        <end position="59"/>
    </location>
</feature>
<comment type="caution">
    <text evidence="2">The sequence shown here is derived from an EMBL/GenBank/DDBJ whole genome shotgun (WGS) entry which is preliminary data.</text>
</comment>
<name>A0ABP6ZAC2_9ACTN</name>
<protein>
    <submittedName>
        <fullName evidence="2">Uncharacterized protein</fullName>
    </submittedName>
</protein>
<keyword evidence="3" id="KW-1185">Reference proteome</keyword>